<name>A0A133VHV9_9EURY</name>
<keyword evidence="2" id="KW-1185">Reference proteome</keyword>
<dbReference type="AlphaFoldDB" id="A0A133VHV9"/>
<proteinExistence type="predicted"/>
<feature type="non-terminal residue" evidence="1">
    <location>
        <position position="1"/>
    </location>
</feature>
<sequence>EGEHILRDVGVNPKYYESEKESEQAVGYVREALQELEEPTSTEVSEWIKKEKNVEIAPKGVALYAKRIGYASEQEWEDGTSKRKLKPIGE</sequence>
<comment type="caution">
    <text evidence="1">The sequence shown here is derived from an EMBL/GenBank/DDBJ whole genome shotgun (WGS) entry which is preliminary data.</text>
</comment>
<dbReference type="EMBL" id="LHYG01000018">
    <property type="protein sequence ID" value="KXB06022.1"/>
    <property type="molecule type" value="Genomic_DNA"/>
</dbReference>
<gene>
    <name evidence="1" type="ORF">AKJ53_01475</name>
</gene>
<accession>A0A133VHV9</accession>
<reference evidence="1 2" key="1">
    <citation type="journal article" date="2016" name="Sci. Rep.">
        <title>Metabolic traits of an uncultured archaeal lineage -MSBL1- from brine pools of the Red Sea.</title>
        <authorList>
            <person name="Mwirichia R."/>
            <person name="Alam I."/>
            <person name="Rashid M."/>
            <person name="Vinu M."/>
            <person name="Ba-Alawi W."/>
            <person name="Anthony Kamau A."/>
            <person name="Kamanda Ngugi D."/>
            <person name="Goker M."/>
            <person name="Klenk H.P."/>
            <person name="Bajic V."/>
            <person name="Stingl U."/>
        </authorList>
    </citation>
    <scope>NUCLEOTIDE SEQUENCE [LARGE SCALE GENOMIC DNA]</scope>
    <source>
        <strain evidence="1">SCGC-AAA382F02</strain>
    </source>
</reference>
<protein>
    <submittedName>
        <fullName evidence="1">Uncharacterized protein</fullName>
    </submittedName>
</protein>
<dbReference type="Proteomes" id="UP000070491">
    <property type="component" value="Unassembled WGS sequence"/>
</dbReference>
<evidence type="ECO:0000313" key="2">
    <source>
        <dbReference type="Proteomes" id="UP000070491"/>
    </source>
</evidence>
<evidence type="ECO:0000313" key="1">
    <source>
        <dbReference type="EMBL" id="KXB06022.1"/>
    </source>
</evidence>
<organism evidence="1 2">
    <name type="scientific">candidate division MSBL1 archaeon SCGC-AAA382F02</name>
    <dbReference type="NCBI Taxonomy" id="1698282"/>
    <lineage>
        <taxon>Archaea</taxon>
        <taxon>Methanobacteriati</taxon>
        <taxon>Methanobacteriota</taxon>
        <taxon>candidate division MSBL1</taxon>
    </lineage>
</organism>